<accession>A0AAJ5QHI1</accession>
<protein>
    <submittedName>
        <fullName evidence="1">YlcG family protein</fullName>
    </submittedName>
</protein>
<gene>
    <name evidence="1" type="ORF">N5580_13185</name>
</gene>
<reference evidence="1 2" key="1">
    <citation type="journal article" date="2022" name="J Glob Antimicrob Resist">
        <title>First complete genome of a multidrug resistant strain of the novel human pathogen Kalamiella piersonii (GABEKP28) identified in human saliva.</title>
        <authorList>
            <person name="McDonagh F."/>
            <person name="Singh N.K."/>
            <person name="Venkateswaran K."/>
            <person name="Lonappan A.M."/>
            <person name="Hallahan B."/>
            <person name="Tuohy A."/>
            <person name="Burke L."/>
            <person name="Kovarova A."/>
            <person name="Miliotis G."/>
        </authorList>
    </citation>
    <scope>NUCLEOTIDE SEQUENCE [LARGE SCALE GENOMIC DNA]</scope>
    <source>
        <strain evidence="1 2">GABEKP28</strain>
    </source>
</reference>
<proteinExistence type="predicted"/>
<dbReference type="EMBL" id="CP104758">
    <property type="protein sequence ID" value="WBG90040.1"/>
    <property type="molecule type" value="Genomic_DNA"/>
</dbReference>
<dbReference type="KEGG" id="kpie:N5580_13185"/>
<dbReference type="InterPro" id="IPR049596">
    <property type="entry name" value="YlcG-like"/>
</dbReference>
<keyword evidence="2" id="KW-1185">Reference proteome</keyword>
<evidence type="ECO:0000313" key="1">
    <source>
        <dbReference type="EMBL" id="WBG90040.1"/>
    </source>
</evidence>
<name>A0AAJ5QHI1_9GAMM</name>
<dbReference type="AlphaFoldDB" id="A0AAJ5QHI1"/>
<dbReference type="Proteomes" id="UP001211544">
    <property type="component" value="Chromosome"/>
</dbReference>
<dbReference type="RefSeq" id="WP_269949348.1">
    <property type="nucleotide sequence ID" value="NZ_CP104758.1"/>
</dbReference>
<sequence>MSDYLDYLREKWLKLRIYKRKGGFAVDYRIIKRMAKLMGGHYVGTRA</sequence>
<dbReference type="NCBIfam" id="NF033498">
    <property type="entry name" value="YlcG_phage_expr"/>
    <property type="match status" value="1"/>
</dbReference>
<evidence type="ECO:0000313" key="2">
    <source>
        <dbReference type="Proteomes" id="UP001211544"/>
    </source>
</evidence>
<organism evidence="1 2">
    <name type="scientific">Pantoea piersonii</name>
    <dbReference type="NCBI Taxonomy" id="2364647"/>
    <lineage>
        <taxon>Bacteria</taxon>
        <taxon>Pseudomonadati</taxon>
        <taxon>Pseudomonadota</taxon>
        <taxon>Gammaproteobacteria</taxon>
        <taxon>Enterobacterales</taxon>
        <taxon>Erwiniaceae</taxon>
        <taxon>Pantoea</taxon>
    </lineage>
</organism>